<dbReference type="Proteomes" id="UP000199409">
    <property type="component" value="Unassembled WGS sequence"/>
</dbReference>
<dbReference type="InterPro" id="IPR050154">
    <property type="entry name" value="UbiB_kinase"/>
</dbReference>
<organism evidence="4 5">
    <name type="scientific">Desulfuromusa kysingii</name>
    <dbReference type="NCBI Taxonomy" id="37625"/>
    <lineage>
        <taxon>Bacteria</taxon>
        <taxon>Pseudomonadati</taxon>
        <taxon>Thermodesulfobacteriota</taxon>
        <taxon>Desulfuromonadia</taxon>
        <taxon>Desulfuromonadales</taxon>
        <taxon>Geopsychrobacteraceae</taxon>
        <taxon>Desulfuromusa</taxon>
    </lineage>
</organism>
<sequence>MPFNRINRNLRSLKRYRQVLGILIKYGFGHIVEQLNIDYYLQLGKRIVSLGTASRELERLTQAARFRLALEELGPTFIKLGQLLSSRSDIVQLDVLEELQKLQDHLPAVPADQIMAQIHRELGYPVEELFQFFDDKPLATASIAQVHRGTLKTGEQIVCKIRRPGIEPVIETDIDIMMGLAYLIEKHLPGGDLYDPIGLVKEFRRTIHRELDFSREGRTTDRFSANFQEDETIHIPKVFWDYTGQTVLTLEYISGIKISEQEKLKAAGLDPKVIAKNGADNFLKQVFIHGLFHADPHPGNLHVLPGNVICIFDFGMVGRLDDDLKLHLTELLLCVLRRDVDRLIRQLIYSGEVHDESNLKNLKRDLNEFIDDYYDILLQDLKIGKLLIHFVDILTEYHIKFPSNLMLLSRALFVMEGIGKQLDPDFNMVEQLKPFAEQIIKERYSPHNITKETTQILQSYQALGKSLPKDIKEFINRVNHNKFKIDLEHRGIERLANDLDKSTNRISFSMVIAALIIGSSLIMQIDKGPMLFGFPILGLLGYSVAGFLGFGLAIAILRSGRM</sequence>
<dbReference type="OrthoDB" id="9795390at2"/>
<comment type="similarity">
    <text evidence="1">Belongs to the protein kinase superfamily. ADCK protein kinase family.</text>
</comment>
<accession>A0A1H3WUJ4</accession>
<protein>
    <submittedName>
        <fullName evidence="4">2-octaprenylphenol hydroxylase</fullName>
    </submittedName>
</protein>
<gene>
    <name evidence="4" type="ORF">SAMN05660420_00684</name>
</gene>
<evidence type="ECO:0000313" key="5">
    <source>
        <dbReference type="Proteomes" id="UP000199409"/>
    </source>
</evidence>
<dbReference type="Pfam" id="PF03109">
    <property type="entry name" value="ABC1"/>
    <property type="match status" value="1"/>
</dbReference>
<evidence type="ECO:0000259" key="3">
    <source>
        <dbReference type="Pfam" id="PF03109"/>
    </source>
</evidence>
<dbReference type="RefSeq" id="WP_092344759.1">
    <property type="nucleotide sequence ID" value="NZ_FNQN01000002.1"/>
</dbReference>
<evidence type="ECO:0000313" key="4">
    <source>
        <dbReference type="EMBL" id="SDZ90799.1"/>
    </source>
</evidence>
<keyword evidence="2" id="KW-0472">Membrane</keyword>
<feature type="transmembrane region" description="Helical" evidence="2">
    <location>
        <begin position="506"/>
        <end position="525"/>
    </location>
</feature>
<dbReference type="EMBL" id="FNQN01000002">
    <property type="protein sequence ID" value="SDZ90799.1"/>
    <property type="molecule type" value="Genomic_DNA"/>
</dbReference>
<dbReference type="PANTHER" id="PTHR10566">
    <property type="entry name" value="CHAPERONE-ACTIVITY OF BC1 COMPLEX CABC1 -RELATED"/>
    <property type="match status" value="1"/>
</dbReference>
<dbReference type="InterPro" id="IPR011009">
    <property type="entry name" value="Kinase-like_dom_sf"/>
</dbReference>
<proteinExistence type="inferred from homology"/>
<keyword evidence="5" id="KW-1185">Reference proteome</keyword>
<dbReference type="InterPro" id="IPR004147">
    <property type="entry name" value="ABC1_dom"/>
</dbReference>
<reference evidence="4 5" key="1">
    <citation type="submission" date="2016-10" db="EMBL/GenBank/DDBJ databases">
        <authorList>
            <person name="de Groot N.N."/>
        </authorList>
    </citation>
    <scope>NUCLEOTIDE SEQUENCE [LARGE SCALE GENOMIC DNA]</scope>
    <source>
        <strain evidence="4 5">DSM 7343</strain>
    </source>
</reference>
<evidence type="ECO:0000256" key="1">
    <source>
        <dbReference type="ARBA" id="ARBA00009670"/>
    </source>
</evidence>
<dbReference type="PANTHER" id="PTHR10566:SF113">
    <property type="entry name" value="PROTEIN ACTIVITY OF BC1 COMPLEX KINASE 7, CHLOROPLASTIC"/>
    <property type="match status" value="1"/>
</dbReference>
<dbReference type="SUPFAM" id="SSF56112">
    <property type="entry name" value="Protein kinase-like (PK-like)"/>
    <property type="match status" value="1"/>
</dbReference>
<name>A0A1H3WUJ4_9BACT</name>
<evidence type="ECO:0000256" key="2">
    <source>
        <dbReference type="SAM" id="Phobius"/>
    </source>
</evidence>
<keyword evidence="2" id="KW-1133">Transmembrane helix</keyword>
<feature type="transmembrane region" description="Helical" evidence="2">
    <location>
        <begin position="531"/>
        <end position="557"/>
    </location>
</feature>
<dbReference type="STRING" id="37625.SAMN05660420_00684"/>
<dbReference type="CDD" id="cd05121">
    <property type="entry name" value="ABC1_ADCK3-like"/>
    <property type="match status" value="1"/>
</dbReference>
<dbReference type="AlphaFoldDB" id="A0A1H3WUJ4"/>
<feature type="domain" description="ABC1 atypical kinase-like" evidence="3">
    <location>
        <begin position="101"/>
        <end position="345"/>
    </location>
</feature>
<keyword evidence="2" id="KW-0812">Transmembrane</keyword>